<proteinExistence type="inferred from homology"/>
<evidence type="ECO:0000256" key="1">
    <source>
        <dbReference type="ARBA" id="ARBA00008129"/>
    </source>
</evidence>
<protein>
    <recommendedName>
        <fullName evidence="8">CN hydrolase domain-containing protein</fullName>
    </recommendedName>
</protein>
<feature type="compositionally biased region" description="Basic and acidic residues" evidence="7">
    <location>
        <begin position="395"/>
        <end position="419"/>
    </location>
</feature>
<dbReference type="Pfam" id="PF00795">
    <property type="entry name" value="CN_hydrolase"/>
    <property type="match status" value="1"/>
</dbReference>
<dbReference type="InterPro" id="IPR003010">
    <property type="entry name" value="C-N_Hydrolase"/>
</dbReference>
<keyword evidence="5" id="KW-0539">Nucleus</keyword>
<keyword evidence="3" id="KW-0238">DNA-binding</keyword>
<dbReference type="InterPro" id="IPR044149">
    <property type="entry name" value="Nitrilases_CHs"/>
</dbReference>
<dbReference type="VEuPathDB" id="FungiDB:ASPBRDRAFT_58648"/>
<dbReference type="PANTHER" id="PTHR46044:SF1">
    <property type="entry name" value="CN HYDROLASE DOMAIN-CONTAINING PROTEIN"/>
    <property type="match status" value="1"/>
</dbReference>
<gene>
    <name evidence="9" type="ORF">ASPBRDRAFT_58648</name>
</gene>
<dbReference type="Gene3D" id="4.10.240.10">
    <property type="entry name" value="Zn(2)-C6 fungal-type DNA-binding domain"/>
    <property type="match status" value="1"/>
</dbReference>
<dbReference type="GO" id="GO:0008270">
    <property type="term" value="F:zinc ion binding"/>
    <property type="evidence" value="ECO:0007669"/>
    <property type="project" value="InterPro"/>
</dbReference>
<accession>A0A1L9U7B0</accession>
<dbReference type="Proteomes" id="UP000184499">
    <property type="component" value="Unassembled WGS sequence"/>
</dbReference>
<dbReference type="EMBL" id="KV878693">
    <property type="protein sequence ID" value="OJJ67538.1"/>
    <property type="molecule type" value="Genomic_DNA"/>
</dbReference>
<evidence type="ECO:0000256" key="4">
    <source>
        <dbReference type="ARBA" id="ARBA00023163"/>
    </source>
</evidence>
<dbReference type="InterPro" id="IPR000132">
    <property type="entry name" value="Nitrilase/CN_hydratase_CS"/>
</dbReference>
<evidence type="ECO:0000256" key="6">
    <source>
        <dbReference type="PROSITE-ProRule" id="PRU10139"/>
    </source>
</evidence>
<keyword evidence="2" id="KW-0805">Transcription regulation</keyword>
<dbReference type="GeneID" id="93580424"/>
<evidence type="ECO:0000256" key="7">
    <source>
        <dbReference type="SAM" id="MobiDB-lite"/>
    </source>
</evidence>
<sequence>MPQKLTVAVAQASTQSTLAATLAALERVTRHAAARGVHLILFPEAYLGGYPRTCDFGTAVGARGAHGRDQFLEYFHAAVDLGDTPAGAGDDWVNRRLPLPRGKEYRGDGTREALEKISRETGVFIACGVIERAGGSLYCSAIYVDPRDGALGKRRKVMPTASERLIWAQGSPSTLKAVTTELNGVRLTIGAAICWENYMPMLRQSLYSQNVNLYLAPTADARDTWLPLMRTVAGEGRTFVLSANQCVRRRELPEWITANSQDQHDGDEYVCRGGSCIVGPLGEVLSAPVWEVSTDDVADANDPNDPAMAAALSITEIDVEDCERGRLDLDVAGSYSRNDAFKLTCSQPRPCTNCVQAQAACVPSQRPARKSRVNPEYARALEERIIELESQQRGPVDHPLDPGMRRTDVHPTESPEPPRRRITRAQTAEDATSPAARLSPHGLEDGKGTQAGSTPSITILPSVVHGSPHPYPLEGANYETEIPSQTQDELVQIFLKRVNPRYPFLHEETFIAWYDTWKATRNLGVPLPPEEQWKAFFIKMALAVSLLIAPRVSPRDMKVSQDLYSSAISSLDAVFACLDPVLHAQAYLLCTLHALHSPSSQTVLTMISAAMRCCVIAQLHLCAVDHQPQELLWERQIRRRVFWSAYAIDRLVSWVYHVPCSLVDEDIQVEPFANMNDDEIKEWQAKADRLEPDASTPRRTQVSSALHLIRGRRIQSRILSIMMRADYDQRLAESHQWRLHMLEVLNEWKSQLEPHSDPLSKGYTSEGWVGMLYNYTVLLLYRPTKVNMNDLVMEHCVRACTDIALTFWTYLKSRQTAQLWPGLLSQFGIGITLLYCLWVVPPSRRSIEFQSPKTSTAIRTCSVILAVLSERWTEAEPLRDIFDLLADTIPVYGSPHDGEASRISASSADTIQRYLPRVTAMVINKDIMRMLVEMTTEDYPWAAGGTVNVGKWSSSDVHRAHDCPLCTGSRADRADLPLVGFDAGSLWPDFDDRTEDASFPNLSAEYHLFPGLLGSIEF</sequence>
<evidence type="ECO:0000256" key="2">
    <source>
        <dbReference type="ARBA" id="ARBA00023015"/>
    </source>
</evidence>
<feature type="region of interest" description="Disordered" evidence="7">
    <location>
        <begin position="386"/>
        <end position="456"/>
    </location>
</feature>
<dbReference type="OrthoDB" id="10250282at2759"/>
<evidence type="ECO:0000313" key="9">
    <source>
        <dbReference type="EMBL" id="OJJ67538.1"/>
    </source>
</evidence>
<dbReference type="RefSeq" id="XP_067474787.1">
    <property type="nucleotide sequence ID" value="XM_067627936.1"/>
</dbReference>
<dbReference type="STRING" id="767769.A0A1L9U7B0"/>
<dbReference type="GO" id="GO:0016836">
    <property type="term" value="F:hydro-lyase activity"/>
    <property type="evidence" value="ECO:0007669"/>
    <property type="project" value="UniProtKB-ARBA"/>
</dbReference>
<dbReference type="GO" id="GO:0006351">
    <property type="term" value="P:DNA-templated transcription"/>
    <property type="evidence" value="ECO:0007669"/>
    <property type="project" value="InterPro"/>
</dbReference>
<dbReference type="PANTHER" id="PTHR46044">
    <property type="entry name" value="NITRILASE"/>
    <property type="match status" value="1"/>
</dbReference>
<dbReference type="InterPro" id="IPR036864">
    <property type="entry name" value="Zn2-C6_fun-type_DNA-bd_sf"/>
</dbReference>
<evidence type="ECO:0000313" key="10">
    <source>
        <dbReference type="Proteomes" id="UP000184499"/>
    </source>
</evidence>
<dbReference type="GO" id="GO:0003677">
    <property type="term" value="F:DNA binding"/>
    <property type="evidence" value="ECO:0007669"/>
    <property type="project" value="UniProtKB-KW"/>
</dbReference>
<dbReference type="InterPro" id="IPR007219">
    <property type="entry name" value="XnlR_reg_dom"/>
</dbReference>
<dbReference type="SMART" id="SM00906">
    <property type="entry name" value="Fungal_trans"/>
    <property type="match status" value="1"/>
</dbReference>
<dbReference type="Pfam" id="PF04082">
    <property type="entry name" value="Fungal_trans"/>
    <property type="match status" value="1"/>
</dbReference>
<keyword evidence="10" id="KW-1185">Reference proteome</keyword>
<keyword evidence="4" id="KW-0804">Transcription</keyword>
<reference evidence="10" key="1">
    <citation type="journal article" date="2017" name="Genome Biol.">
        <title>Comparative genomics reveals high biological diversity and specific adaptations in the industrially and medically important fungal genus Aspergillus.</title>
        <authorList>
            <person name="de Vries R.P."/>
            <person name="Riley R."/>
            <person name="Wiebenga A."/>
            <person name="Aguilar-Osorio G."/>
            <person name="Amillis S."/>
            <person name="Uchima C.A."/>
            <person name="Anderluh G."/>
            <person name="Asadollahi M."/>
            <person name="Askin M."/>
            <person name="Barry K."/>
            <person name="Battaglia E."/>
            <person name="Bayram O."/>
            <person name="Benocci T."/>
            <person name="Braus-Stromeyer S.A."/>
            <person name="Caldana C."/>
            <person name="Canovas D."/>
            <person name="Cerqueira G.C."/>
            <person name="Chen F."/>
            <person name="Chen W."/>
            <person name="Choi C."/>
            <person name="Clum A."/>
            <person name="Dos Santos R.A."/>
            <person name="Damasio A.R."/>
            <person name="Diallinas G."/>
            <person name="Emri T."/>
            <person name="Fekete E."/>
            <person name="Flipphi M."/>
            <person name="Freyberg S."/>
            <person name="Gallo A."/>
            <person name="Gournas C."/>
            <person name="Habgood R."/>
            <person name="Hainaut M."/>
            <person name="Harispe M.L."/>
            <person name="Henrissat B."/>
            <person name="Hilden K.S."/>
            <person name="Hope R."/>
            <person name="Hossain A."/>
            <person name="Karabika E."/>
            <person name="Karaffa L."/>
            <person name="Karanyi Z."/>
            <person name="Krasevec N."/>
            <person name="Kuo A."/>
            <person name="Kusch H."/>
            <person name="LaButti K."/>
            <person name="Lagendijk E.L."/>
            <person name="Lapidus A."/>
            <person name="Levasseur A."/>
            <person name="Lindquist E."/>
            <person name="Lipzen A."/>
            <person name="Logrieco A.F."/>
            <person name="MacCabe A."/>
            <person name="Maekelae M.R."/>
            <person name="Malavazi I."/>
            <person name="Melin P."/>
            <person name="Meyer V."/>
            <person name="Mielnichuk N."/>
            <person name="Miskei M."/>
            <person name="Molnar A.P."/>
            <person name="Mule G."/>
            <person name="Ngan C.Y."/>
            <person name="Orejas M."/>
            <person name="Orosz E."/>
            <person name="Ouedraogo J.P."/>
            <person name="Overkamp K.M."/>
            <person name="Park H.-S."/>
            <person name="Perrone G."/>
            <person name="Piumi F."/>
            <person name="Punt P.J."/>
            <person name="Ram A.F."/>
            <person name="Ramon A."/>
            <person name="Rauscher S."/>
            <person name="Record E."/>
            <person name="Riano-Pachon D.M."/>
            <person name="Robert V."/>
            <person name="Roehrig J."/>
            <person name="Ruller R."/>
            <person name="Salamov A."/>
            <person name="Salih N.S."/>
            <person name="Samson R.A."/>
            <person name="Sandor E."/>
            <person name="Sanguinetti M."/>
            <person name="Schuetze T."/>
            <person name="Sepcic K."/>
            <person name="Shelest E."/>
            <person name="Sherlock G."/>
            <person name="Sophianopoulou V."/>
            <person name="Squina F.M."/>
            <person name="Sun H."/>
            <person name="Susca A."/>
            <person name="Todd R.B."/>
            <person name="Tsang A."/>
            <person name="Unkles S.E."/>
            <person name="van de Wiele N."/>
            <person name="van Rossen-Uffink D."/>
            <person name="Oliveira J.V."/>
            <person name="Vesth T.C."/>
            <person name="Visser J."/>
            <person name="Yu J.-H."/>
            <person name="Zhou M."/>
            <person name="Andersen M.R."/>
            <person name="Archer D.B."/>
            <person name="Baker S.E."/>
            <person name="Benoit I."/>
            <person name="Brakhage A.A."/>
            <person name="Braus G.H."/>
            <person name="Fischer R."/>
            <person name="Frisvad J.C."/>
            <person name="Goldman G.H."/>
            <person name="Houbraken J."/>
            <person name="Oakley B."/>
            <person name="Pocsi I."/>
            <person name="Scazzocchio C."/>
            <person name="Seiboth B."/>
            <person name="vanKuyk P.A."/>
            <person name="Wortman J."/>
            <person name="Dyer P.S."/>
            <person name="Grigoriev I.V."/>
        </authorList>
    </citation>
    <scope>NUCLEOTIDE SEQUENCE [LARGE SCALE GENOMIC DNA]</scope>
    <source>
        <strain evidence="10">CBS 101740 / IMI 381727 / IBT 21946</strain>
    </source>
</reference>
<dbReference type="GO" id="GO:0000257">
    <property type="term" value="F:nitrilase activity"/>
    <property type="evidence" value="ECO:0007669"/>
    <property type="project" value="UniProtKB-ARBA"/>
</dbReference>
<dbReference type="InterPro" id="IPR036526">
    <property type="entry name" value="C-N_Hydrolase_sf"/>
</dbReference>
<dbReference type="SUPFAM" id="SSF56317">
    <property type="entry name" value="Carbon-nitrogen hydrolase"/>
    <property type="match status" value="1"/>
</dbReference>
<dbReference type="CDD" id="cd12148">
    <property type="entry name" value="fungal_TF_MHR"/>
    <property type="match status" value="1"/>
</dbReference>
<comment type="similarity">
    <text evidence="1">Belongs to the carbon-nitrogen hydrolase superfamily. Nitrilase family.</text>
</comment>
<dbReference type="OMA" id="WITANSQ"/>
<dbReference type="PROSITE" id="PS00921">
    <property type="entry name" value="NITRIL_CHT_2"/>
    <property type="match status" value="1"/>
</dbReference>
<feature type="active site" description="Proton acceptor" evidence="6">
    <location>
        <position position="44"/>
    </location>
</feature>
<evidence type="ECO:0000256" key="3">
    <source>
        <dbReference type="ARBA" id="ARBA00023125"/>
    </source>
</evidence>
<dbReference type="Gene3D" id="3.60.110.10">
    <property type="entry name" value="Carbon-nitrogen hydrolase"/>
    <property type="match status" value="1"/>
</dbReference>
<dbReference type="FunFam" id="3.60.110.10:FF:000016">
    <property type="entry name" value="Nitrilase blr3397"/>
    <property type="match status" value="1"/>
</dbReference>
<dbReference type="AlphaFoldDB" id="A0A1L9U7B0"/>
<dbReference type="GO" id="GO:0000981">
    <property type="term" value="F:DNA-binding transcription factor activity, RNA polymerase II-specific"/>
    <property type="evidence" value="ECO:0007669"/>
    <property type="project" value="InterPro"/>
</dbReference>
<feature type="domain" description="CN hydrolase" evidence="8">
    <location>
        <begin position="5"/>
        <end position="319"/>
    </location>
</feature>
<evidence type="ECO:0000259" key="8">
    <source>
        <dbReference type="PROSITE" id="PS50263"/>
    </source>
</evidence>
<name>A0A1L9U7B0_ASPBC</name>
<evidence type="ECO:0000256" key="5">
    <source>
        <dbReference type="ARBA" id="ARBA00023242"/>
    </source>
</evidence>
<dbReference type="CDD" id="cd07564">
    <property type="entry name" value="nitrilases_CHs"/>
    <property type="match status" value="1"/>
</dbReference>
<dbReference type="PROSITE" id="PS50263">
    <property type="entry name" value="CN_HYDROLASE"/>
    <property type="match status" value="1"/>
</dbReference>
<dbReference type="PROSITE" id="PS00920">
    <property type="entry name" value="NITRIL_CHT_1"/>
    <property type="match status" value="1"/>
</dbReference>
<organism evidence="9 10">
    <name type="scientific">Aspergillus brasiliensis (strain CBS 101740 / IMI 381727 / IBT 21946)</name>
    <dbReference type="NCBI Taxonomy" id="767769"/>
    <lineage>
        <taxon>Eukaryota</taxon>
        <taxon>Fungi</taxon>
        <taxon>Dikarya</taxon>
        <taxon>Ascomycota</taxon>
        <taxon>Pezizomycotina</taxon>
        <taxon>Eurotiomycetes</taxon>
        <taxon>Eurotiomycetidae</taxon>
        <taxon>Eurotiales</taxon>
        <taxon>Aspergillaceae</taxon>
        <taxon>Aspergillus</taxon>
        <taxon>Aspergillus subgen. Circumdati</taxon>
    </lineage>
</organism>